<keyword evidence="5 9" id="KW-1133">Transmembrane helix</keyword>
<feature type="transmembrane region" description="Helical" evidence="9">
    <location>
        <begin position="350"/>
        <end position="371"/>
    </location>
</feature>
<feature type="transmembrane region" description="Helical" evidence="9">
    <location>
        <begin position="505"/>
        <end position="523"/>
    </location>
</feature>
<dbReference type="GO" id="GO:0022857">
    <property type="term" value="F:transmembrane transporter activity"/>
    <property type="evidence" value="ECO:0007669"/>
    <property type="project" value="InterPro"/>
</dbReference>
<feature type="transmembrane region" description="Helical" evidence="9">
    <location>
        <begin position="40"/>
        <end position="58"/>
    </location>
</feature>
<evidence type="ECO:0000256" key="4">
    <source>
        <dbReference type="ARBA" id="ARBA00022692"/>
    </source>
</evidence>
<reference evidence="11" key="1">
    <citation type="journal article" date="2016" name="Proc. Natl. Acad. Sci. U.S.A.">
        <title>Lipid metabolic changes in an early divergent fungus govern the establishment of a mutualistic symbiosis with endobacteria.</title>
        <authorList>
            <person name="Lastovetsky O.A."/>
            <person name="Gaspar M.L."/>
            <person name="Mondo S.J."/>
            <person name="LaButti K.M."/>
            <person name="Sandor L."/>
            <person name="Grigoriev I.V."/>
            <person name="Henry S.A."/>
            <person name="Pawlowska T.E."/>
        </authorList>
    </citation>
    <scope>NUCLEOTIDE SEQUENCE [LARGE SCALE GENOMIC DNA]</scope>
    <source>
        <strain evidence="11">ATCC 52814</strain>
    </source>
</reference>
<keyword evidence="6 9" id="KW-0472">Membrane</keyword>
<feature type="transmembrane region" description="Helical" evidence="9">
    <location>
        <begin position="169"/>
        <end position="191"/>
    </location>
</feature>
<evidence type="ECO:0000256" key="3">
    <source>
        <dbReference type="ARBA" id="ARBA00022448"/>
    </source>
</evidence>
<dbReference type="GO" id="GO:0015798">
    <property type="term" value="P:myo-inositol transport"/>
    <property type="evidence" value="ECO:0007669"/>
    <property type="project" value="UniProtKB-ARBA"/>
</dbReference>
<evidence type="ECO:0000256" key="8">
    <source>
        <dbReference type="RuleBase" id="RU003346"/>
    </source>
</evidence>
<dbReference type="InterPro" id="IPR050814">
    <property type="entry name" value="Myo-inositol_Transporter"/>
</dbReference>
<dbReference type="InterPro" id="IPR005828">
    <property type="entry name" value="MFS_sugar_transport-like"/>
</dbReference>
<name>A0A1X0QZS8_RHIZD</name>
<dbReference type="PANTHER" id="PTHR48020:SF12">
    <property type="entry name" value="PROTON MYO-INOSITOL COTRANSPORTER"/>
    <property type="match status" value="1"/>
</dbReference>
<evidence type="ECO:0000313" key="11">
    <source>
        <dbReference type="EMBL" id="ORE05260.1"/>
    </source>
</evidence>
<comment type="similarity">
    <text evidence="2 8">Belongs to the major facilitator superfamily. Sugar transporter (TC 2.A.1.1) family.</text>
</comment>
<dbReference type="GO" id="GO:0015791">
    <property type="term" value="P:polyol transmembrane transport"/>
    <property type="evidence" value="ECO:0007669"/>
    <property type="project" value="UniProtKB-ARBA"/>
</dbReference>
<dbReference type="SMART" id="SM00423">
    <property type="entry name" value="PSI"/>
    <property type="match status" value="1"/>
</dbReference>
<feature type="transmembrane region" description="Helical" evidence="9">
    <location>
        <begin position="110"/>
        <end position="129"/>
    </location>
</feature>
<dbReference type="PROSITE" id="PS00217">
    <property type="entry name" value="SUGAR_TRANSPORT_2"/>
    <property type="match status" value="1"/>
</dbReference>
<dbReference type="PANTHER" id="PTHR48020">
    <property type="entry name" value="PROTON MYO-INOSITOL COTRANSPORTER"/>
    <property type="match status" value="1"/>
</dbReference>
<keyword evidence="4 9" id="KW-0812">Transmembrane</keyword>
<dbReference type="Gene3D" id="1.20.1250.20">
    <property type="entry name" value="MFS general substrate transporter like domains"/>
    <property type="match status" value="2"/>
</dbReference>
<dbReference type="InterPro" id="IPR036259">
    <property type="entry name" value="MFS_trans_sf"/>
</dbReference>
<evidence type="ECO:0000256" key="1">
    <source>
        <dbReference type="ARBA" id="ARBA00004141"/>
    </source>
</evidence>
<sequence length="541" mass="59330">MSVNKKTENSKSEELDPHKEVFNPHEEYLDKSEKEAKATFFVYMLVVCVCVGGFLFGYDTGVISGALVFIKDEFNLSKTQRELVVGATTFGAIFGGFFAGVFTDRFGRRILVIISSLVFIAGALIMALARSFPVLLIGRIVVGLGVGIASMIVPVYVSELSPKSIRGRLNTLNTLVVTFGQVIAYVMNIAFSRVPDGWRYMFGIAGIPALFQLIIMPFLPESPRRSVAIGKMDDARKAIRKIYGDSVTDVFIEQEIRMIDDDVHASRSGTFKDFMHKDNFMPLIIACILQGAQQLCGFNAAMYYAATILKMAGFRSNEGSTSVAIIVAAANMVFTAIAVFVIDKLGRRKMLLITMLCMIGGLIALGASFAAQQGFVTKQSDCALYSSNCARCVLDEDCGWSASSNQCVALKNTNRLDILQTSTGCPFEPRDRAITGVLLTFLIVYVGSYALGLGYIPWLVQSEMFSISMRGKANGIATAVNWICNLIISTSFLSMTEAMTAAGTFWFYAGMSLILWLTLVKLMPETSGKSLEEIHEYFLKI</sequence>
<dbReference type="PRINTS" id="PR00171">
    <property type="entry name" value="SUGRTRNSPORT"/>
</dbReference>
<evidence type="ECO:0000256" key="9">
    <source>
        <dbReference type="SAM" id="Phobius"/>
    </source>
</evidence>
<feature type="domain" description="Major facilitator superfamily (MFS) profile" evidence="10">
    <location>
        <begin position="45"/>
        <end position="527"/>
    </location>
</feature>
<dbReference type="PROSITE" id="PS00216">
    <property type="entry name" value="SUGAR_TRANSPORT_1"/>
    <property type="match status" value="1"/>
</dbReference>
<evidence type="ECO:0000256" key="6">
    <source>
        <dbReference type="ARBA" id="ARBA00023136"/>
    </source>
</evidence>
<feature type="transmembrane region" description="Helical" evidence="9">
    <location>
        <begin position="83"/>
        <end position="103"/>
    </location>
</feature>
<evidence type="ECO:0000256" key="7">
    <source>
        <dbReference type="ARBA" id="ARBA00023180"/>
    </source>
</evidence>
<dbReference type="NCBIfam" id="TIGR00879">
    <property type="entry name" value="SP"/>
    <property type="match status" value="1"/>
</dbReference>
<dbReference type="AlphaFoldDB" id="A0A1X0QZS8"/>
<dbReference type="InterPro" id="IPR003663">
    <property type="entry name" value="Sugar/inositol_transpt"/>
</dbReference>
<protein>
    <submittedName>
        <fullName evidence="11">General substrate transporter</fullName>
    </submittedName>
</protein>
<dbReference type="EMBL" id="KV921949">
    <property type="protein sequence ID" value="ORE05260.1"/>
    <property type="molecule type" value="Genomic_DNA"/>
</dbReference>
<dbReference type="SUPFAM" id="SSF103473">
    <property type="entry name" value="MFS general substrate transporter"/>
    <property type="match status" value="1"/>
</dbReference>
<dbReference type="InterPro" id="IPR020846">
    <property type="entry name" value="MFS_dom"/>
</dbReference>
<dbReference type="Pfam" id="PF00083">
    <property type="entry name" value="Sugar_tr"/>
    <property type="match status" value="2"/>
</dbReference>
<dbReference type="Proteomes" id="UP000242414">
    <property type="component" value="Unassembled WGS sequence"/>
</dbReference>
<feature type="transmembrane region" description="Helical" evidence="9">
    <location>
        <begin position="135"/>
        <end position="157"/>
    </location>
</feature>
<dbReference type="OrthoDB" id="508119at2759"/>
<keyword evidence="7" id="KW-0325">Glycoprotein</keyword>
<dbReference type="GO" id="GO:0016020">
    <property type="term" value="C:membrane"/>
    <property type="evidence" value="ECO:0007669"/>
    <property type="project" value="UniProtKB-SubCell"/>
</dbReference>
<keyword evidence="3 8" id="KW-0813">Transport</keyword>
<evidence type="ECO:0000259" key="10">
    <source>
        <dbReference type="PROSITE" id="PS50850"/>
    </source>
</evidence>
<accession>A0A1X0QZS8</accession>
<gene>
    <name evidence="11" type="ORF">BCV72DRAFT_142257</name>
</gene>
<feature type="transmembrane region" description="Helical" evidence="9">
    <location>
        <begin position="437"/>
        <end position="460"/>
    </location>
</feature>
<feature type="transmembrane region" description="Helical" evidence="9">
    <location>
        <begin position="472"/>
        <end position="493"/>
    </location>
</feature>
<dbReference type="PROSITE" id="PS50850">
    <property type="entry name" value="MFS"/>
    <property type="match status" value="1"/>
</dbReference>
<dbReference type="InterPro" id="IPR005829">
    <property type="entry name" value="Sugar_transporter_CS"/>
</dbReference>
<proteinExistence type="inferred from homology"/>
<dbReference type="VEuPathDB" id="FungiDB:BCV72DRAFT_142257"/>
<organism evidence="11">
    <name type="scientific">Rhizopus microsporus var. microsporus</name>
    <dbReference type="NCBI Taxonomy" id="86635"/>
    <lineage>
        <taxon>Eukaryota</taxon>
        <taxon>Fungi</taxon>
        <taxon>Fungi incertae sedis</taxon>
        <taxon>Mucoromycota</taxon>
        <taxon>Mucoromycotina</taxon>
        <taxon>Mucoromycetes</taxon>
        <taxon>Mucorales</taxon>
        <taxon>Mucorineae</taxon>
        <taxon>Rhizopodaceae</taxon>
        <taxon>Rhizopus</taxon>
    </lineage>
</organism>
<evidence type="ECO:0000256" key="5">
    <source>
        <dbReference type="ARBA" id="ARBA00022989"/>
    </source>
</evidence>
<evidence type="ECO:0000256" key="2">
    <source>
        <dbReference type="ARBA" id="ARBA00010992"/>
    </source>
</evidence>
<comment type="subcellular location">
    <subcellularLocation>
        <location evidence="1">Membrane</location>
        <topology evidence="1">Multi-pass membrane protein</topology>
    </subcellularLocation>
</comment>
<feature type="transmembrane region" description="Helical" evidence="9">
    <location>
        <begin position="280"/>
        <end position="303"/>
    </location>
</feature>
<dbReference type="InterPro" id="IPR016201">
    <property type="entry name" value="PSI"/>
</dbReference>
<feature type="transmembrane region" description="Helical" evidence="9">
    <location>
        <begin position="197"/>
        <end position="219"/>
    </location>
</feature>
<feature type="transmembrane region" description="Helical" evidence="9">
    <location>
        <begin position="323"/>
        <end position="343"/>
    </location>
</feature>